<dbReference type="Proteomes" id="UP000005408">
    <property type="component" value="Unassembled WGS sequence"/>
</dbReference>
<evidence type="ECO:0000256" key="2">
    <source>
        <dbReference type="SAM" id="MobiDB-lite"/>
    </source>
</evidence>
<dbReference type="EnsemblMetazoa" id="G17013.1">
    <property type="protein sequence ID" value="G17013.1:cds"/>
    <property type="gene ID" value="G17013"/>
</dbReference>
<evidence type="ECO:0000313" key="3">
    <source>
        <dbReference type="EnsemblMetazoa" id="G17013.1:cds"/>
    </source>
</evidence>
<feature type="coiled-coil region" evidence="1">
    <location>
        <begin position="687"/>
        <end position="714"/>
    </location>
</feature>
<keyword evidence="4" id="KW-1185">Reference proteome</keyword>
<accession>A0A8W8J4J5</accession>
<proteinExistence type="predicted"/>
<feature type="region of interest" description="Disordered" evidence="2">
    <location>
        <begin position="1104"/>
        <end position="1132"/>
    </location>
</feature>
<dbReference type="InterPro" id="IPR011990">
    <property type="entry name" value="TPR-like_helical_dom_sf"/>
</dbReference>
<dbReference type="InterPro" id="IPR019734">
    <property type="entry name" value="TPR_rpt"/>
</dbReference>
<evidence type="ECO:0000313" key="4">
    <source>
        <dbReference type="Proteomes" id="UP000005408"/>
    </source>
</evidence>
<feature type="compositionally biased region" description="Polar residues" evidence="2">
    <location>
        <begin position="1112"/>
        <end position="1121"/>
    </location>
</feature>
<dbReference type="AlphaFoldDB" id="A0A8W8J4J5"/>
<dbReference type="SMART" id="SM00028">
    <property type="entry name" value="TPR"/>
    <property type="match status" value="4"/>
</dbReference>
<feature type="region of interest" description="Disordered" evidence="2">
    <location>
        <begin position="1005"/>
        <end position="1065"/>
    </location>
</feature>
<dbReference type="PANTHER" id="PTHR47691:SF3">
    <property type="entry name" value="HTH-TYPE TRANSCRIPTIONAL REGULATOR RV0890C-RELATED"/>
    <property type="match status" value="1"/>
</dbReference>
<organism evidence="3 4">
    <name type="scientific">Magallana gigas</name>
    <name type="common">Pacific oyster</name>
    <name type="synonym">Crassostrea gigas</name>
    <dbReference type="NCBI Taxonomy" id="29159"/>
    <lineage>
        <taxon>Eukaryota</taxon>
        <taxon>Metazoa</taxon>
        <taxon>Spiralia</taxon>
        <taxon>Lophotrochozoa</taxon>
        <taxon>Mollusca</taxon>
        <taxon>Bivalvia</taxon>
        <taxon>Autobranchia</taxon>
        <taxon>Pteriomorphia</taxon>
        <taxon>Ostreida</taxon>
        <taxon>Ostreoidea</taxon>
        <taxon>Ostreidae</taxon>
        <taxon>Magallana</taxon>
    </lineage>
</organism>
<dbReference type="Gene3D" id="1.25.40.10">
    <property type="entry name" value="Tetratricopeptide repeat domain"/>
    <property type="match status" value="1"/>
</dbReference>
<dbReference type="Gene3D" id="3.40.50.300">
    <property type="entry name" value="P-loop containing nucleotide triphosphate hydrolases"/>
    <property type="match status" value="1"/>
</dbReference>
<dbReference type="PANTHER" id="PTHR47691">
    <property type="entry name" value="REGULATOR-RELATED"/>
    <property type="match status" value="1"/>
</dbReference>
<protein>
    <recommendedName>
        <fullName evidence="5">Nephrocystin-3</fullName>
    </recommendedName>
</protein>
<reference evidence="3" key="1">
    <citation type="submission" date="2022-08" db="UniProtKB">
        <authorList>
            <consortium name="EnsemblMetazoa"/>
        </authorList>
    </citation>
    <scope>IDENTIFICATION</scope>
    <source>
        <strain evidence="3">05x7-T-G4-1.051#20</strain>
    </source>
</reference>
<sequence>MVFPKAFNASCQTNSVKLLILCVAQSLTLLRYQDPCCVDSVFERRRGIFPSSPWIFYYVPLKRQTSEMTSSGTSVGFRRTQIDPWDIIRLALIELIDSDMEIRREVFTLSESKISVPDEMKNGTGFFRALEDYFKQKRDDIVEFLNHLASEIKLHVDEGSTSVTSILEEYRRQCNENDLRLIELGIRQTCSLVGRDHELENVIESLQSVEYKGVWICGLGGMGKTSLAFEVCRRLFGEKWGIYNVELREQKYVRDLVRTALNVIDASLLTSSGDGFSGEALESHATGSEDDIFVDYKEESWKQLLVQKCCEYSDQNQVLLLDNVDEILASDETSFYALLKRILERRMKVENCPDHAYGMYRFLITSRSRFDHTRLEGSFQEIQLRELTEKQAIIFLEEKSKLHNVQLPENEMKKVTSLCGCCPLAMLSVLGALQDIRPRDLIVSLQTNDNSVVHVQSDVLGFELCLRQSFSLLNERYKITLMQLSVFRTTNFSIEAATHICGKNGHSGKANMQSEMLLLKKRHFIETPIGRFSENGQAQPPLSETYYVHPLVYQFLRNYQSVFENYVNDARSRFVEYIDRVLSKTKDDSMSNLMKVMEKYEPHIQLFYDYVTHMPSIRPSFEEDVPSIVSVMNRERLTDLLLDDASKHKYIIQMISESKTENKVLETVYYQTCLAKFYVDRDKIDMCMDLLEEIEDIVKSNENLSNEASHIKRKQKSKDHIAALILSKFWTEKARFLNANENYSEAIKSLEYSLMAIKKRTKECWSSIAKNNNLAGVISFKYKQYYEAELFYRKALEILISHDESTDKDVYLTNIGTAMFMKTYKNMSRDTILEDVERHYTMALNLETTQRHNKARILSLRGKFYLSINKLDESEKDFRESLQIWKTLVQSPNINLISAYHYLSTLFIGKSTLLIKNNQVTEAVVYLGEANANYKEILQQIRKGGLNNWQRNKVLYGHIKQNHKRVLRRLNREKEDIDEVMNFYLNFEAGKFDYNITRKEFTDAESVSSDSIQTEKENMDSDSLDSSSLLSTSSSLRVTSEDEELKNKLVTKTPDTNDSLEKSCPVENSYRNQIDSGLGGSVNSPSFSAESDFKEKFWTSESSSVEEEVFSQPDNTRTNCEQMKRKPSDESKTCMRKRHKIIV</sequence>
<evidence type="ECO:0000256" key="1">
    <source>
        <dbReference type="SAM" id="Coils"/>
    </source>
</evidence>
<name>A0A8W8J4J5_MAGGI</name>
<evidence type="ECO:0008006" key="5">
    <source>
        <dbReference type="Google" id="ProtNLM"/>
    </source>
</evidence>
<dbReference type="InterPro" id="IPR027417">
    <property type="entry name" value="P-loop_NTPase"/>
</dbReference>
<dbReference type="SUPFAM" id="SSF48452">
    <property type="entry name" value="TPR-like"/>
    <property type="match status" value="2"/>
</dbReference>
<keyword evidence="1" id="KW-0175">Coiled coil</keyword>
<feature type="compositionally biased region" description="Low complexity" evidence="2">
    <location>
        <begin position="1024"/>
        <end position="1036"/>
    </location>
</feature>
<dbReference type="SUPFAM" id="SSF52540">
    <property type="entry name" value="P-loop containing nucleoside triphosphate hydrolases"/>
    <property type="match status" value="1"/>
</dbReference>
<feature type="compositionally biased region" description="Basic and acidic residues" evidence="2">
    <location>
        <begin position="1122"/>
        <end position="1132"/>
    </location>
</feature>